<keyword evidence="1" id="KW-0472">Membrane</keyword>
<dbReference type="AlphaFoldDB" id="A0A1G1WJF9"/>
<name>A0A1G1WJF9_9BACT</name>
<feature type="transmembrane region" description="Helical" evidence="1">
    <location>
        <begin position="21"/>
        <end position="53"/>
    </location>
</feature>
<comment type="caution">
    <text evidence="2">The sequence shown here is derived from an EMBL/GenBank/DDBJ whole genome shotgun (WGS) entry which is preliminary data.</text>
</comment>
<accession>A0A1G1WJF9</accession>
<reference evidence="2 3" key="1">
    <citation type="journal article" date="2016" name="Nat. Commun.">
        <title>Thousands of microbial genomes shed light on interconnected biogeochemical processes in an aquifer system.</title>
        <authorList>
            <person name="Anantharaman K."/>
            <person name="Brown C.T."/>
            <person name="Hug L.A."/>
            <person name="Sharon I."/>
            <person name="Castelle C.J."/>
            <person name="Probst A.J."/>
            <person name="Thomas B.C."/>
            <person name="Singh A."/>
            <person name="Wilkins M.J."/>
            <person name="Karaoz U."/>
            <person name="Brodie E.L."/>
            <person name="Williams K.H."/>
            <person name="Hubbard S.S."/>
            <person name="Banfield J.F."/>
        </authorList>
    </citation>
    <scope>NUCLEOTIDE SEQUENCE [LARGE SCALE GENOMIC DNA]</scope>
</reference>
<proteinExistence type="predicted"/>
<sequence length="196" mass="22206">MRNRLFKQLNGKKARLPTLNALIYSGQAFTLIELLIYGLFLVIISVVAVSFFIQVVNVTETSRRSRESLENARRAIDVISQEVRHAKSVYDPTSVLDTNPGQLSLETTRDLPTDEETTYVDFYVDDDRLYIKREDQSEQLITSEKVRVNELTFSLLADASEKPAVQVRVTVEYVDPIRGPSNAVTLVSTATLRSYE</sequence>
<dbReference type="EMBL" id="MHCU01000019">
    <property type="protein sequence ID" value="OGY27875.1"/>
    <property type="molecule type" value="Genomic_DNA"/>
</dbReference>
<protein>
    <recommendedName>
        <fullName evidence="4">Type II secretion system protein</fullName>
    </recommendedName>
</protein>
<evidence type="ECO:0008006" key="4">
    <source>
        <dbReference type="Google" id="ProtNLM"/>
    </source>
</evidence>
<gene>
    <name evidence="2" type="ORF">A2Z42_02210</name>
</gene>
<keyword evidence="1" id="KW-0812">Transmembrane</keyword>
<evidence type="ECO:0000313" key="3">
    <source>
        <dbReference type="Proteomes" id="UP000176645"/>
    </source>
</evidence>
<evidence type="ECO:0000256" key="1">
    <source>
        <dbReference type="SAM" id="Phobius"/>
    </source>
</evidence>
<dbReference type="Proteomes" id="UP000176645">
    <property type="component" value="Unassembled WGS sequence"/>
</dbReference>
<keyword evidence="1" id="KW-1133">Transmembrane helix</keyword>
<organism evidence="2 3">
    <name type="scientific">Candidatus Woykebacteria bacterium RBG_19FT_COMBO_43_10</name>
    <dbReference type="NCBI Taxonomy" id="1802598"/>
    <lineage>
        <taxon>Bacteria</taxon>
        <taxon>Candidatus Woykeibacteriota</taxon>
    </lineage>
</organism>
<evidence type="ECO:0000313" key="2">
    <source>
        <dbReference type="EMBL" id="OGY27875.1"/>
    </source>
</evidence>